<evidence type="ECO:0000313" key="1">
    <source>
        <dbReference type="EMBL" id="HGT48026.1"/>
    </source>
</evidence>
<accession>A0A832G6W4</accession>
<gene>
    <name evidence="1" type="ORF">ENS56_08325</name>
</gene>
<comment type="caution">
    <text evidence="1">The sequence shown here is derived from an EMBL/GenBank/DDBJ whole genome shotgun (WGS) entry which is preliminary data.</text>
</comment>
<dbReference type="AlphaFoldDB" id="A0A832G6W4"/>
<proteinExistence type="predicted"/>
<sequence length="112" mass="13641">MIKEKINRRKLKFIKDNKYLFWYIKNNSLSNISDEVLVESILNYGDWKSVQKLIEILSIEKVADIFFKQIGKRRNNYKKLTLNFFRIYFNEHIQKRNTIRKSTKAITNHKKV</sequence>
<reference evidence="1" key="1">
    <citation type="journal article" date="2020" name="mSystems">
        <title>Genome- and Community-Level Interaction Insights into Carbon Utilization and Element Cycling Functions of Hydrothermarchaeota in Hydrothermal Sediment.</title>
        <authorList>
            <person name="Zhou Z."/>
            <person name="Liu Y."/>
            <person name="Xu W."/>
            <person name="Pan J."/>
            <person name="Luo Z.H."/>
            <person name="Li M."/>
        </authorList>
    </citation>
    <scope>NUCLEOTIDE SEQUENCE [LARGE SCALE GENOMIC DNA]</scope>
    <source>
        <strain evidence="1">SpSt-500</strain>
    </source>
</reference>
<dbReference type="EMBL" id="DSVI01000010">
    <property type="protein sequence ID" value="HGT48026.1"/>
    <property type="molecule type" value="Genomic_DNA"/>
</dbReference>
<organism evidence="1">
    <name type="scientific">Ignavibacterium album</name>
    <dbReference type="NCBI Taxonomy" id="591197"/>
    <lineage>
        <taxon>Bacteria</taxon>
        <taxon>Pseudomonadati</taxon>
        <taxon>Ignavibacteriota</taxon>
        <taxon>Ignavibacteria</taxon>
        <taxon>Ignavibacteriales</taxon>
        <taxon>Ignavibacteriaceae</taxon>
        <taxon>Ignavibacterium</taxon>
    </lineage>
</organism>
<name>A0A832G6W4_9BACT</name>
<protein>
    <submittedName>
        <fullName evidence="1">Uncharacterized protein</fullName>
    </submittedName>
</protein>